<dbReference type="EMBL" id="FOSB01000014">
    <property type="protein sequence ID" value="SFK44795.1"/>
    <property type="molecule type" value="Genomic_DNA"/>
</dbReference>
<dbReference type="Gene3D" id="3.30.460.10">
    <property type="entry name" value="Beta Polymerase, domain 2"/>
    <property type="match status" value="1"/>
</dbReference>
<proteinExistence type="predicted"/>
<dbReference type="InterPro" id="IPR043519">
    <property type="entry name" value="NT_sf"/>
</dbReference>
<evidence type="ECO:0000313" key="2">
    <source>
        <dbReference type="Proteomes" id="UP000183557"/>
    </source>
</evidence>
<dbReference type="Proteomes" id="UP000183557">
    <property type="component" value="Unassembled WGS sequence"/>
</dbReference>
<accession>A0A1I3ZL87</accession>
<dbReference type="RefSeq" id="WP_425268674.1">
    <property type="nucleotide sequence ID" value="NZ_FOSB01000014.1"/>
</dbReference>
<keyword evidence="2" id="KW-1185">Reference proteome</keyword>
<evidence type="ECO:0000313" key="1">
    <source>
        <dbReference type="EMBL" id="SFK44795.1"/>
    </source>
</evidence>
<dbReference type="SUPFAM" id="SSF81301">
    <property type="entry name" value="Nucleotidyltransferase"/>
    <property type="match status" value="1"/>
</dbReference>
<dbReference type="AlphaFoldDB" id="A0A1I3ZL87"/>
<gene>
    <name evidence="1" type="ORF">SAMN04487936_11432</name>
</gene>
<reference evidence="2" key="1">
    <citation type="submission" date="2016-10" db="EMBL/GenBank/DDBJ databases">
        <authorList>
            <person name="Varghese N."/>
            <person name="Submissions S."/>
        </authorList>
    </citation>
    <scope>NUCLEOTIDE SEQUENCE [LARGE SCALE GENOMIC DNA]</scope>
    <source>
        <strain evidence="2">CGMCC 1.3704</strain>
    </source>
</reference>
<evidence type="ECO:0008006" key="3">
    <source>
        <dbReference type="Google" id="ProtNLM"/>
    </source>
</evidence>
<dbReference type="CDD" id="cd05403">
    <property type="entry name" value="NT_KNTase_like"/>
    <property type="match status" value="1"/>
</dbReference>
<organism evidence="1 2">
    <name type="scientific">Halobacillus dabanensis</name>
    <dbReference type="NCBI Taxonomy" id="240302"/>
    <lineage>
        <taxon>Bacteria</taxon>
        <taxon>Bacillati</taxon>
        <taxon>Bacillota</taxon>
        <taxon>Bacilli</taxon>
        <taxon>Bacillales</taxon>
        <taxon>Bacillaceae</taxon>
        <taxon>Halobacillus</taxon>
    </lineage>
</organism>
<sequence length="231" mass="26322">MMMTAGRVIQQYYSSCDAALLAGSGVREEATTTSDLDIVIFDEKVSSSYRESFFASGWPVEVFVHNWTSYLEFFRRDCLRGIPSMPRMVVEGKIVKNDSRLRTIKEEAEYLLDEGPLPWSKSTIDEKRYFLTDAIEDLIGCTDRGEEIFIAGKLAEQVSEFYLRVNRQWIGSSKWAARALRNYDRVLADQLIGSFDELYKQGEKGNVIRVIDEVLAPYGGRLFEGFSIGKS</sequence>
<name>A0A1I3ZL87_HALDA</name>
<protein>
    <recommendedName>
        <fullName evidence="3">Nucleotidyltransferase domain-containing protein</fullName>
    </recommendedName>
</protein>